<feature type="region of interest" description="Disordered" evidence="1">
    <location>
        <begin position="1"/>
        <end position="25"/>
    </location>
</feature>
<gene>
    <name evidence="2" type="ORF">EDS130_LOCUS46819</name>
</gene>
<dbReference type="Proteomes" id="UP000663852">
    <property type="component" value="Unassembled WGS sequence"/>
</dbReference>
<reference evidence="2" key="1">
    <citation type="submission" date="2021-02" db="EMBL/GenBank/DDBJ databases">
        <authorList>
            <person name="Nowell W R."/>
        </authorList>
    </citation>
    <scope>NUCLEOTIDE SEQUENCE</scope>
</reference>
<accession>A0A815Y786</accession>
<protein>
    <submittedName>
        <fullName evidence="2">Uncharacterized protein</fullName>
    </submittedName>
</protein>
<evidence type="ECO:0000313" key="3">
    <source>
        <dbReference type="Proteomes" id="UP000663852"/>
    </source>
</evidence>
<feature type="non-terminal residue" evidence="2">
    <location>
        <position position="53"/>
    </location>
</feature>
<organism evidence="2 3">
    <name type="scientific">Adineta ricciae</name>
    <name type="common">Rotifer</name>
    <dbReference type="NCBI Taxonomy" id="249248"/>
    <lineage>
        <taxon>Eukaryota</taxon>
        <taxon>Metazoa</taxon>
        <taxon>Spiralia</taxon>
        <taxon>Gnathifera</taxon>
        <taxon>Rotifera</taxon>
        <taxon>Eurotatoria</taxon>
        <taxon>Bdelloidea</taxon>
        <taxon>Adinetida</taxon>
        <taxon>Adinetidae</taxon>
        <taxon>Adineta</taxon>
    </lineage>
</organism>
<name>A0A815Y786_ADIRI</name>
<dbReference type="AlphaFoldDB" id="A0A815Y786"/>
<evidence type="ECO:0000256" key="1">
    <source>
        <dbReference type="SAM" id="MobiDB-lite"/>
    </source>
</evidence>
<proteinExistence type="predicted"/>
<comment type="caution">
    <text evidence="2">The sequence shown here is derived from an EMBL/GenBank/DDBJ whole genome shotgun (WGS) entry which is preliminary data.</text>
</comment>
<dbReference type="EMBL" id="CAJNOJ010004048">
    <property type="protein sequence ID" value="CAF1566222.1"/>
    <property type="molecule type" value="Genomic_DNA"/>
</dbReference>
<sequence length="53" mass="6126">MPRHLRSCAGADGRPRPLPQPGRGRPYIHTRKIYLIMERPLTQHITFPPLGLR</sequence>
<evidence type="ECO:0000313" key="2">
    <source>
        <dbReference type="EMBL" id="CAF1566222.1"/>
    </source>
</evidence>